<dbReference type="Pfam" id="PF03221">
    <property type="entry name" value="HTH_Tnp_Tc5"/>
    <property type="match status" value="1"/>
</dbReference>
<evidence type="ECO:0000259" key="3">
    <source>
        <dbReference type="PROSITE" id="PS51253"/>
    </source>
</evidence>
<accession>A0ABR4MKW3</accession>
<evidence type="ECO:0000256" key="2">
    <source>
        <dbReference type="SAM" id="MobiDB-lite"/>
    </source>
</evidence>
<name>A0ABR4MKW3_9PEZI</name>
<gene>
    <name evidence="4" type="ORF">HOO65_030428</name>
</gene>
<dbReference type="SMART" id="SM00674">
    <property type="entry name" value="CENPB"/>
    <property type="match status" value="1"/>
</dbReference>
<proteinExistence type="predicted"/>
<dbReference type="GeneID" id="98117245"/>
<dbReference type="EMBL" id="JABSNW010000003">
    <property type="protein sequence ID" value="KAL2888927.1"/>
    <property type="molecule type" value="Genomic_DNA"/>
</dbReference>
<keyword evidence="1" id="KW-0238">DNA-binding</keyword>
<dbReference type="SUPFAM" id="SSF46689">
    <property type="entry name" value="Homeodomain-like"/>
    <property type="match status" value="1"/>
</dbReference>
<dbReference type="Proteomes" id="UP001610728">
    <property type="component" value="Unassembled WGS sequence"/>
</dbReference>
<reference evidence="4 5" key="1">
    <citation type="submission" date="2020-05" db="EMBL/GenBank/DDBJ databases">
        <title>Ceratocystis lukuohia genome.</title>
        <authorList>
            <person name="Harrington T.C."/>
            <person name="Kim K."/>
            <person name="Mayers C.G."/>
        </authorList>
    </citation>
    <scope>NUCLEOTIDE SEQUENCE [LARGE SCALE GENOMIC DNA]</scope>
    <source>
        <strain evidence="4 5">C4212</strain>
    </source>
</reference>
<dbReference type="InterPro" id="IPR006600">
    <property type="entry name" value="HTH_CenpB_DNA-bd_dom"/>
</dbReference>
<dbReference type="InterPro" id="IPR009057">
    <property type="entry name" value="Homeodomain-like_sf"/>
</dbReference>
<organism evidence="4 5">
    <name type="scientific">Ceratocystis lukuohia</name>
    <dbReference type="NCBI Taxonomy" id="2019550"/>
    <lineage>
        <taxon>Eukaryota</taxon>
        <taxon>Fungi</taxon>
        <taxon>Dikarya</taxon>
        <taxon>Ascomycota</taxon>
        <taxon>Pezizomycotina</taxon>
        <taxon>Sordariomycetes</taxon>
        <taxon>Hypocreomycetidae</taxon>
        <taxon>Microascales</taxon>
        <taxon>Ceratocystidaceae</taxon>
        <taxon>Ceratocystis</taxon>
    </lineage>
</organism>
<keyword evidence="5" id="KW-1185">Reference proteome</keyword>
<feature type="compositionally biased region" description="Low complexity" evidence="2">
    <location>
        <begin position="263"/>
        <end position="273"/>
    </location>
</feature>
<feature type="region of interest" description="Disordered" evidence="2">
    <location>
        <begin position="263"/>
        <end position="303"/>
    </location>
</feature>
<dbReference type="PROSITE" id="PS51253">
    <property type="entry name" value="HTH_CENPB"/>
    <property type="match status" value="1"/>
</dbReference>
<evidence type="ECO:0000313" key="4">
    <source>
        <dbReference type="EMBL" id="KAL2888927.1"/>
    </source>
</evidence>
<evidence type="ECO:0000256" key="1">
    <source>
        <dbReference type="ARBA" id="ARBA00023125"/>
    </source>
</evidence>
<protein>
    <recommendedName>
        <fullName evidence="3">HTH CENPB-type domain-containing protein</fullName>
    </recommendedName>
</protein>
<evidence type="ECO:0000313" key="5">
    <source>
        <dbReference type="Proteomes" id="UP001610728"/>
    </source>
</evidence>
<sequence length="303" mass="34073">MPSSRPHWEYAEDDMAEAILNVTDNSFSPSQASQRRGVPRTALIDRLNGQTAGKEQVQPSQGLSKNQEDTMAFWILRQESLGQAPSYNQIRACATGLLRQHGDQLELGRNWVARFVNCRSDLKIKIGRRQEASRFDSVTPKAVCWSFDIREGPKRAPERATYLGLYDTPKSSRHIRDLGLDKTPKTRRRYNVIAKGFEAQRQTLTGHAMRIAGLEEQLARPKRGKKALPNPNKRFMTLFKALAARNDTFQNEGEKKLVVVNGSSLEESGSESETASVIEVREEGIPPQQATRSVALAKRDEIQ</sequence>
<feature type="domain" description="HTH CENPB-type" evidence="3">
    <location>
        <begin position="55"/>
        <end position="125"/>
    </location>
</feature>
<comment type="caution">
    <text evidence="4">The sequence shown here is derived from an EMBL/GenBank/DDBJ whole genome shotgun (WGS) entry which is preliminary data.</text>
</comment>
<dbReference type="RefSeq" id="XP_070860107.1">
    <property type="nucleotide sequence ID" value="XM_071000401.1"/>
</dbReference>